<keyword evidence="5" id="KW-0493">Microtubule</keyword>
<evidence type="ECO:0000313" key="14">
    <source>
        <dbReference type="Proteomes" id="UP001266305"/>
    </source>
</evidence>
<dbReference type="InterPro" id="IPR000217">
    <property type="entry name" value="Tubulin"/>
</dbReference>
<evidence type="ECO:0000256" key="7">
    <source>
        <dbReference type="ARBA" id="ARBA00022801"/>
    </source>
</evidence>
<evidence type="ECO:0000256" key="8">
    <source>
        <dbReference type="ARBA" id="ARBA00023134"/>
    </source>
</evidence>
<dbReference type="SMART" id="SM00864">
    <property type="entry name" value="Tubulin"/>
    <property type="match status" value="1"/>
</dbReference>
<dbReference type="SUPFAM" id="SSF52490">
    <property type="entry name" value="Tubulin nucleotide-binding domain-like"/>
    <property type="match status" value="1"/>
</dbReference>
<protein>
    <submittedName>
        <fullName evidence="13">Tubulin alpha-1A chain</fullName>
    </submittedName>
</protein>
<proteinExistence type="inferred from homology"/>
<dbReference type="Pfam" id="PF03953">
    <property type="entry name" value="Tubulin_C"/>
    <property type="match status" value="1"/>
</dbReference>
<accession>A0ABQ9WEX7</accession>
<reference evidence="13 14" key="1">
    <citation type="submission" date="2023-05" db="EMBL/GenBank/DDBJ databases">
        <title>B98-5 Cell Line De Novo Hybrid Assembly: An Optical Mapping Approach.</title>
        <authorList>
            <person name="Kananen K."/>
            <person name="Auerbach J.A."/>
            <person name="Kautto E."/>
            <person name="Blachly J.S."/>
        </authorList>
    </citation>
    <scope>NUCLEOTIDE SEQUENCE [LARGE SCALE GENOMIC DNA]</scope>
    <source>
        <strain evidence="13">B95-8</strain>
        <tissue evidence="13">Cell line</tissue>
    </source>
</reference>
<dbReference type="Pfam" id="PF00091">
    <property type="entry name" value="Tubulin"/>
    <property type="match status" value="1"/>
</dbReference>
<dbReference type="SUPFAM" id="SSF55307">
    <property type="entry name" value="Tubulin C-terminal domain-like"/>
    <property type="match status" value="1"/>
</dbReference>
<dbReference type="Proteomes" id="UP001266305">
    <property type="component" value="Unassembled WGS sequence"/>
</dbReference>
<evidence type="ECO:0000259" key="11">
    <source>
        <dbReference type="SMART" id="SM00864"/>
    </source>
</evidence>
<evidence type="ECO:0000313" key="13">
    <source>
        <dbReference type="EMBL" id="KAK2120209.1"/>
    </source>
</evidence>
<keyword evidence="6" id="KW-0547">Nucleotide-binding</keyword>
<dbReference type="PANTHER" id="PTHR11588">
    <property type="entry name" value="TUBULIN"/>
    <property type="match status" value="1"/>
</dbReference>
<sequence length="423" mass="46782">MHECISIHVGQAGVQIGNACWELYCLEHGTQPCGQMPSDKTIGGDDSFNTFFSETGAGKHVPRAVFVDLEPMVIDEVCTGTYRQLFHPEQLITGKEDAANNYARGHYTIGKEIIDLVLDRICKLLTSAPVSRASWFSTASLSVDYGKNSKLEFPIYWAPQVSTAVIEPYNSILTTHTTLEHSDCAFMVDNEAIYDICSRNLDIKCPTYTDLNRLISQIVSSITASLRFDGALNVDLTEFQTNLVPYPRIHFPLATYAPVISAEKAYHEQLSVAEITNACFEPANQMVKCDPRHGKYMACCLLYHGDVVPKDVNAAIATIKTKHTSSFWIGAPLASRLASTISLPLVPGGDLAKVQRAVCMLSNTTAIAEAWACLDHKFDLMYAKCVFVHWYVGERMEEGEFSEACEDMAALEKDYEEVGVDSV</sequence>
<dbReference type="EMBL" id="JASSZA010000001">
    <property type="protein sequence ID" value="KAK2120209.1"/>
    <property type="molecule type" value="Genomic_DNA"/>
</dbReference>
<evidence type="ECO:0000256" key="5">
    <source>
        <dbReference type="ARBA" id="ARBA00022701"/>
    </source>
</evidence>
<evidence type="ECO:0000256" key="9">
    <source>
        <dbReference type="ARBA" id="ARBA00023212"/>
    </source>
</evidence>
<keyword evidence="7" id="KW-0378">Hydrolase</keyword>
<evidence type="ECO:0000256" key="4">
    <source>
        <dbReference type="ARBA" id="ARBA00022490"/>
    </source>
</evidence>
<comment type="cofactor">
    <cofactor evidence="1">
        <name>Mg(2+)</name>
        <dbReference type="ChEBI" id="CHEBI:18420"/>
    </cofactor>
</comment>
<organism evidence="13 14">
    <name type="scientific">Saguinus oedipus</name>
    <name type="common">Cotton-top tamarin</name>
    <name type="synonym">Oedipomidas oedipus</name>
    <dbReference type="NCBI Taxonomy" id="9490"/>
    <lineage>
        <taxon>Eukaryota</taxon>
        <taxon>Metazoa</taxon>
        <taxon>Chordata</taxon>
        <taxon>Craniata</taxon>
        <taxon>Vertebrata</taxon>
        <taxon>Euteleostomi</taxon>
        <taxon>Mammalia</taxon>
        <taxon>Eutheria</taxon>
        <taxon>Euarchontoglires</taxon>
        <taxon>Primates</taxon>
        <taxon>Haplorrhini</taxon>
        <taxon>Platyrrhini</taxon>
        <taxon>Cebidae</taxon>
        <taxon>Callitrichinae</taxon>
        <taxon>Saguinus</taxon>
    </lineage>
</organism>
<evidence type="ECO:0000256" key="1">
    <source>
        <dbReference type="ARBA" id="ARBA00001946"/>
    </source>
</evidence>
<keyword evidence="4" id="KW-0963">Cytoplasm</keyword>
<dbReference type="InterPro" id="IPR037103">
    <property type="entry name" value="Tubulin/FtsZ-like_C"/>
</dbReference>
<keyword evidence="9" id="KW-0206">Cytoskeleton</keyword>
<comment type="caution">
    <text evidence="13">The sequence shown here is derived from an EMBL/GenBank/DDBJ whole genome shotgun (WGS) entry which is preliminary data.</text>
</comment>
<keyword evidence="14" id="KW-1185">Reference proteome</keyword>
<dbReference type="InterPro" id="IPR023123">
    <property type="entry name" value="Tubulin_C"/>
</dbReference>
<dbReference type="SMART" id="SM00865">
    <property type="entry name" value="Tubulin_C"/>
    <property type="match status" value="1"/>
</dbReference>
<dbReference type="InterPro" id="IPR003008">
    <property type="entry name" value="Tubulin_FtsZ_GTPase"/>
</dbReference>
<evidence type="ECO:0000256" key="6">
    <source>
        <dbReference type="ARBA" id="ARBA00022741"/>
    </source>
</evidence>
<evidence type="ECO:0000256" key="3">
    <source>
        <dbReference type="ARBA" id="ARBA00009636"/>
    </source>
</evidence>
<dbReference type="InterPro" id="IPR008280">
    <property type="entry name" value="Tub_FtsZ_C"/>
</dbReference>
<dbReference type="InterPro" id="IPR018316">
    <property type="entry name" value="Tubulin/FtsZ_2-layer-sand-dom"/>
</dbReference>
<feature type="domain" description="Tubulin/FtsZ GTPase" evidence="11">
    <location>
        <begin position="48"/>
        <end position="230"/>
    </location>
</feature>
<dbReference type="Gene3D" id="1.10.287.600">
    <property type="entry name" value="Helix hairpin bin"/>
    <property type="match status" value="1"/>
</dbReference>
<comment type="subcellular location">
    <subcellularLocation>
        <location evidence="2">Cytoplasm</location>
        <location evidence="2">Cytoskeleton</location>
    </subcellularLocation>
</comment>
<dbReference type="Gene3D" id="3.30.1330.20">
    <property type="entry name" value="Tubulin/FtsZ, C-terminal domain"/>
    <property type="match status" value="1"/>
</dbReference>
<feature type="domain" description="Tubulin/FtsZ 2-layer sandwich" evidence="12">
    <location>
        <begin position="232"/>
        <end position="376"/>
    </location>
</feature>
<dbReference type="CDD" id="cd02186">
    <property type="entry name" value="alpha_tubulin"/>
    <property type="match status" value="1"/>
</dbReference>
<dbReference type="InterPro" id="IPR002452">
    <property type="entry name" value="Alpha_tubulin"/>
</dbReference>
<evidence type="ECO:0000256" key="2">
    <source>
        <dbReference type="ARBA" id="ARBA00004245"/>
    </source>
</evidence>
<evidence type="ECO:0000259" key="12">
    <source>
        <dbReference type="SMART" id="SM00865"/>
    </source>
</evidence>
<dbReference type="PRINTS" id="PR01162">
    <property type="entry name" value="ALPHATUBULIN"/>
</dbReference>
<gene>
    <name evidence="13" type="primary">TUBA1A_1</name>
    <name evidence="13" type="ORF">P7K49_001595</name>
</gene>
<evidence type="ECO:0000256" key="10">
    <source>
        <dbReference type="ARBA" id="ARBA00049117"/>
    </source>
</evidence>
<keyword evidence="8" id="KW-0342">GTP-binding</keyword>
<comment type="similarity">
    <text evidence="3">Belongs to the tubulin family.</text>
</comment>
<comment type="catalytic activity">
    <reaction evidence="10">
        <text>GTP + H2O = GDP + phosphate + H(+)</text>
        <dbReference type="Rhea" id="RHEA:19669"/>
        <dbReference type="ChEBI" id="CHEBI:15377"/>
        <dbReference type="ChEBI" id="CHEBI:15378"/>
        <dbReference type="ChEBI" id="CHEBI:37565"/>
        <dbReference type="ChEBI" id="CHEBI:43474"/>
        <dbReference type="ChEBI" id="CHEBI:58189"/>
    </reaction>
    <physiologicalReaction direction="left-to-right" evidence="10">
        <dbReference type="Rhea" id="RHEA:19670"/>
    </physiologicalReaction>
</comment>
<name>A0ABQ9WEX7_SAGOE</name>
<dbReference type="Gene3D" id="3.40.50.1440">
    <property type="entry name" value="Tubulin/FtsZ, GTPase domain"/>
    <property type="match status" value="2"/>
</dbReference>
<dbReference type="PRINTS" id="PR01161">
    <property type="entry name" value="TUBULIN"/>
</dbReference>
<dbReference type="InterPro" id="IPR036525">
    <property type="entry name" value="Tubulin/FtsZ_GTPase_sf"/>
</dbReference>